<dbReference type="RefSeq" id="WP_014182058.1">
    <property type="nucleotide sequence ID" value="NC_016582.1"/>
</dbReference>
<evidence type="ECO:0000256" key="6">
    <source>
        <dbReference type="SAM" id="MobiDB-lite"/>
    </source>
</evidence>
<gene>
    <name evidence="8" type="ordered locus">SBI_09493</name>
</gene>
<dbReference type="InterPro" id="IPR008271">
    <property type="entry name" value="Ser/Thr_kinase_AS"/>
</dbReference>
<dbReference type="GO" id="GO:0005524">
    <property type="term" value="F:ATP binding"/>
    <property type="evidence" value="ECO:0007669"/>
    <property type="project" value="UniProtKB-UniRule"/>
</dbReference>
<dbReference type="CDD" id="cd14014">
    <property type="entry name" value="STKc_PknB_like"/>
    <property type="match status" value="1"/>
</dbReference>
<dbReference type="STRING" id="749414.SBI_09493"/>
<dbReference type="Proteomes" id="UP000000377">
    <property type="component" value="Chromosome"/>
</dbReference>
<feature type="region of interest" description="Disordered" evidence="6">
    <location>
        <begin position="1"/>
        <end position="40"/>
    </location>
</feature>
<dbReference type="SMART" id="SM00564">
    <property type="entry name" value="PQQ"/>
    <property type="match status" value="4"/>
</dbReference>
<dbReference type="eggNOG" id="COG1520">
    <property type="taxonomic scope" value="Bacteria"/>
</dbReference>
<proteinExistence type="predicted"/>
<organism evidence="8 9">
    <name type="scientific">Streptomyces bingchenggensis (strain BCW-1)</name>
    <dbReference type="NCBI Taxonomy" id="749414"/>
    <lineage>
        <taxon>Bacteria</taxon>
        <taxon>Bacillati</taxon>
        <taxon>Actinomycetota</taxon>
        <taxon>Actinomycetes</taxon>
        <taxon>Kitasatosporales</taxon>
        <taxon>Streptomycetaceae</taxon>
        <taxon>Streptomyces</taxon>
    </lineage>
</organism>
<dbReference type="SMART" id="SM00220">
    <property type="entry name" value="S_TKc"/>
    <property type="match status" value="1"/>
</dbReference>
<dbReference type="KEGG" id="sbh:SBI_09493"/>
<name>D7C7R3_STRBB</name>
<evidence type="ECO:0000256" key="1">
    <source>
        <dbReference type="ARBA" id="ARBA00022679"/>
    </source>
</evidence>
<sequence length="746" mass="78262">MHTPAHGGGDPTVPQPHTKVFEPHPTVPHPTVPRQQSPGRIGPYEVFQLLGEGGMGRVFLARSPGSRLVALKVVRPEYAETPNFRGRFRREADAARRVSGFYTPPVLDADADAPQPWLATAYIPAPSLHEVVHRFGVLTEPALRALGTGLAEALLAIHAAGIVHRDLKPGNVLVAEDGPRVIDFGISRAADATQVTRTDAVIGTPGFMAPEQIVSSREAGPAADVFSLGCVLVFAATGRGPFGAGNTAEILYRAVHAPPLLDGVPEALRPLAAACLDKDPARRPPTGAVLAALGPAEPSALLTPGLRDDLTTREAHAAVLVAAPPMPVTSLTTADRSRPSRRRFVRITVVGGTAAVAAVAAGAAVVAGRRSEPGRTPGDGGSAGTTVRPGAKVPAGPEPRWSSPLRRVENGQLRLLGSALVHWDKQTAIAYDTTTGKELWTAKARIPSDASSGPDWLTVRGSTLFGTAWAGERGYLLGVDAKGDLKFTHTVTEQKDTGSYADQVQDVLCVTGSVAVVSTSGNQGYSVCAVDLADGSVLWSRTVNGSDFQAIADGRHCFVQDNGNVHRIELRSGEVRWTVRDVIKPGAYPKLATDGNALLVTHVKVRALSTADGGDLWTAVNETTNLSPTTVQGKRAYVADGQGTVFALDLRHGSQLWHTPSPLTLDPAGALDPGPSVTESLVALSLFGADTPGFIVLRASDGKPLWAHRASGAEAKNKKSWSVQASGMTVYAASDTTLYAFRSPTP</sequence>
<protein>
    <submittedName>
        <fullName evidence="8">Serine/threonine protein kinase-like protein</fullName>
    </submittedName>
</protein>
<evidence type="ECO:0000256" key="4">
    <source>
        <dbReference type="ARBA" id="ARBA00022840"/>
    </source>
</evidence>
<dbReference type="Gene3D" id="3.30.200.20">
    <property type="entry name" value="Phosphorylase Kinase, domain 1"/>
    <property type="match status" value="1"/>
</dbReference>
<dbReference type="InterPro" id="IPR015943">
    <property type="entry name" value="WD40/YVTN_repeat-like_dom_sf"/>
</dbReference>
<evidence type="ECO:0000256" key="2">
    <source>
        <dbReference type="ARBA" id="ARBA00022741"/>
    </source>
</evidence>
<evidence type="ECO:0000313" key="9">
    <source>
        <dbReference type="Proteomes" id="UP000000377"/>
    </source>
</evidence>
<dbReference type="AlphaFoldDB" id="D7C7R3"/>
<evidence type="ECO:0000259" key="7">
    <source>
        <dbReference type="PROSITE" id="PS50011"/>
    </source>
</evidence>
<accession>D7C7R3</accession>
<dbReference type="InterPro" id="IPR000719">
    <property type="entry name" value="Prot_kinase_dom"/>
</dbReference>
<dbReference type="PANTHER" id="PTHR43289:SF34">
    <property type="entry name" value="SERINE_THREONINE-PROTEIN KINASE YBDM-RELATED"/>
    <property type="match status" value="1"/>
</dbReference>
<keyword evidence="4 5" id="KW-0067">ATP-binding</keyword>
<keyword evidence="2 5" id="KW-0547">Nucleotide-binding</keyword>
<keyword evidence="9" id="KW-1185">Reference proteome</keyword>
<feature type="compositionally biased region" description="Gly residues" evidence="6">
    <location>
        <begin position="1"/>
        <end position="10"/>
    </location>
</feature>
<dbReference type="HOGENOM" id="CLU_000288_135_1_11"/>
<dbReference type="GO" id="GO:0004674">
    <property type="term" value="F:protein serine/threonine kinase activity"/>
    <property type="evidence" value="ECO:0007669"/>
    <property type="project" value="UniProtKB-KW"/>
</dbReference>
<dbReference type="PROSITE" id="PS50011">
    <property type="entry name" value="PROTEIN_KINASE_DOM"/>
    <property type="match status" value="1"/>
</dbReference>
<dbReference type="EMBL" id="CP002047">
    <property type="protein sequence ID" value="ADI12611.1"/>
    <property type="molecule type" value="Genomic_DNA"/>
</dbReference>
<feature type="binding site" evidence="5">
    <location>
        <position position="72"/>
    </location>
    <ligand>
        <name>ATP</name>
        <dbReference type="ChEBI" id="CHEBI:30616"/>
    </ligand>
</feature>
<dbReference type="InterPro" id="IPR018391">
    <property type="entry name" value="PQQ_b-propeller_rpt"/>
</dbReference>
<dbReference type="InterPro" id="IPR011009">
    <property type="entry name" value="Kinase-like_dom_sf"/>
</dbReference>
<reference evidence="8 9" key="1">
    <citation type="journal article" date="2010" name="J. Bacteriol.">
        <title>Genome sequence of the milbemycin-producing bacterium Streptomyces bingchenggensis.</title>
        <authorList>
            <person name="Wang X.J."/>
            <person name="Yan Y.J."/>
            <person name="Zhang B."/>
            <person name="An J."/>
            <person name="Wang J.J."/>
            <person name="Tian J."/>
            <person name="Jiang L."/>
            <person name="Chen Y.H."/>
            <person name="Huang S.X."/>
            <person name="Yin M."/>
            <person name="Zhang J."/>
            <person name="Gao A.L."/>
            <person name="Liu C.X."/>
            <person name="Zhu Z.X."/>
            <person name="Xiang W.S."/>
        </authorList>
    </citation>
    <scope>NUCLEOTIDE SEQUENCE [LARGE SCALE GENOMIC DNA]</scope>
    <source>
        <strain evidence="8 9">BCW-1</strain>
    </source>
</reference>
<keyword evidence="1" id="KW-0808">Transferase</keyword>
<dbReference type="Pfam" id="PF00069">
    <property type="entry name" value="Pkinase"/>
    <property type="match status" value="1"/>
</dbReference>
<dbReference type="PANTHER" id="PTHR43289">
    <property type="entry name" value="MITOGEN-ACTIVATED PROTEIN KINASE KINASE KINASE 20-RELATED"/>
    <property type="match status" value="1"/>
</dbReference>
<evidence type="ECO:0000256" key="3">
    <source>
        <dbReference type="ARBA" id="ARBA00022777"/>
    </source>
</evidence>
<dbReference type="Gene3D" id="2.130.10.10">
    <property type="entry name" value="YVTN repeat-like/Quinoprotein amine dehydrogenase"/>
    <property type="match status" value="1"/>
</dbReference>
<keyword evidence="3 8" id="KW-0418">Kinase</keyword>
<dbReference type="PROSITE" id="PS00108">
    <property type="entry name" value="PROTEIN_KINASE_ST"/>
    <property type="match status" value="1"/>
</dbReference>
<dbReference type="InterPro" id="IPR011047">
    <property type="entry name" value="Quinoprotein_ADH-like_sf"/>
</dbReference>
<dbReference type="Pfam" id="PF13360">
    <property type="entry name" value="PQQ_2"/>
    <property type="match status" value="2"/>
</dbReference>
<keyword evidence="8" id="KW-0723">Serine/threonine-protein kinase</keyword>
<dbReference type="Gene3D" id="2.40.128.630">
    <property type="match status" value="1"/>
</dbReference>
<dbReference type="SUPFAM" id="SSF56112">
    <property type="entry name" value="Protein kinase-like (PK-like)"/>
    <property type="match status" value="1"/>
</dbReference>
<dbReference type="SUPFAM" id="SSF50998">
    <property type="entry name" value="Quinoprotein alcohol dehydrogenase-like"/>
    <property type="match status" value="1"/>
</dbReference>
<dbReference type="PATRIC" id="fig|749414.3.peg.9776"/>
<feature type="domain" description="Protein kinase" evidence="7">
    <location>
        <begin position="44"/>
        <end position="302"/>
    </location>
</feature>
<dbReference type="eggNOG" id="COG0515">
    <property type="taxonomic scope" value="Bacteria"/>
</dbReference>
<dbReference type="InterPro" id="IPR002372">
    <property type="entry name" value="PQQ_rpt_dom"/>
</dbReference>
<feature type="region of interest" description="Disordered" evidence="6">
    <location>
        <begin position="366"/>
        <end position="405"/>
    </location>
</feature>
<dbReference type="InterPro" id="IPR017441">
    <property type="entry name" value="Protein_kinase_ATP_BS"/>
</dbReference>
<evidence type="ECO:0000313" key="8">
    <source>
        <dbReference type="EMBL" id="ADI12611.1"/>
    </source>
</evidence>
<evidence type="ECO:0000256" key="5">
    <source>
        <dbReference type="PROSITE-ProRule" id="PRU10141"/>
    </source>
</evidence>
<dbReference type="Gene3D" id="1.10.510.10">
    <property type="entry name" value="Transferase(Phosphotransferase) domain 1"/>
    <property type="match status" value="1"/>
</dbReference>
<dbReference type="PROSITE" id="PS00107">
    <property type="entry name" value="PROTEIN_KINASE_ATP"/>
    <property type="match status" value="1"/>
</dbReference>